<reference evidence="3 4" key="1">
    <citation type="submission" date="2019-08" db="EMBL/GenBank/DDBJ databases">
        <title>In-depth cultivation of the pig gut microbiome towards novel bacterial diversity and tailored functional studies.</title>
        <authorList>
            <person name="Wylensek D."/>
            <person name="Hitch T.C.A."/>
            <person name="Clavel T."/>
        </authorList>
    </citation>
    <scope>NUCLEOTIDE SEQUENCE [LARGE SCALE GENOMIC DNA]</scope>
    <source>
        <strain evidence="3 4">LKV-472-APC-3</strain>
    </source>
</reference>
<feature type="domain" description="MurNAc-LAA" evidence="2">
    <location>
        <begin position="119"/>
        <end position="230"/>
    </location>
</feature>
<dbReference type="CDD" id="cd02696">
    <property type="entry name" value="MurNAc-LAA"/>
    <property type="match status" value="1"/>
</dbReference>
<keyword evidence="4" id="KW-1185">Reference proteome</keyword>
<protein>
    <submittedName>
        <fullName evidence="3">N-acetylmuramoyl-L-alanine amidase</fullName>
    </submittedName>
</protein>
<dbReference type="InterPro" id="IPR002508">
    <property type="entry name" value="MurNAc-LAA_cat"/>
</dbReference>
<accession>A0A6N7VEX8</accession>
<evidence type="ECO:0000256" key="1">
    <source>
        <dbReference type="ARBA" id="ARBA00022801"/>
    </source>
</evidence>
<dbReference type="PANTHER" id="PTHR30404:SF0">
    <property type="entry name" value="N-ACETYLMURAMOYL-L-ALANINE AMIDASE AMIC"/>
    <property type="match status" value="1"/>
</dbReference>
<dbReference type="SMART" id="SM00646">
    <property type="entry name" value="Ami_3"/>
    <property type="match status" value="1"/>
</dbReference>
<dbReference type="PANTHER" id="PTHR30404">
    <property type="entry name" value="N-ACETYLMURAMOYL-L-ALANINE AMIDASE"/>
    <property type="match status" value="1"/>
</dbReference>
<dbReference type="EMBL" id="VUMR01000002">
    <property type="protein sequence ID" value="MSS55492.1"/>
    <property type="molecule type" value="Genomic_DNA"/>
</dbReference>
<organism evidence="3 4">
    <name type="scientific">Holdemanella porci</name>
    <dbReference type="NCBI Taxonomy" id="2652276"/>
    <lineage>
        <taxon>Bacteria</taxon>
        <taxon>Bacillati</taxon>
        <taxon>Bacillota</taxon>
        <taxon>Erysipelotrichia</taxon>
        <taxon>Erysipelotrichales</taxon>
        <taxon>Erysipelotrichaceae</taxon>
        <taxon>Holdemanella</taxon>
    </lineage>
</organism>
<evidence type="ECO:0000313" key="4">
    <source>
        <dbReference type="Proteomes" id="UP000434241"/>
    </source>
</evidence>
<dbReference type="GO" id="GO:0009253">
    <property type="term" value="P:peptidoglycan catabolic process"/>
    <property type="evidence" value="ECO:0007669"/>
    <property type="project" value="InterPro"/>
</dbReference>
<comment type="caution">
    <text evidence="3">The sequence shown here is derived from an EMBL/GenBank/DDBJ whole genome shotgun (WGS) entry which is preliminary data.</text>
</comment>
<dbReference type="Pfam" id="PF01520">
    <property type="entry name" value="Amidase_3"/>
    <property type="match status" value="1"/>
</dbReference>
<dbReference type="InterPro" id="IPR050695">
    <property type="entry name" value="N-acetylmuramoyl_amidase_3"/>
</dbReference>
<dbReference type="SUPFAM" id="SSF53187">
    <property type="entry name" value="Zn-dependent exopeptidases"/>
    <property type="match status" value="1"/>
</dbReference>
<dbReference type="Proteomes" id="UP000434241">
    <property type="component" value="Unassembled WGS sequence"/>
</dbReference>
<dbReference type="AlphaFoldDB" id="A0A6N7VEX8"/>
<dbReference type="RefSeq" id="WP_154555234.1">
    <property type="nucleotide sequence ID" value="NZ_JAQXZU010000049.1"/>
</dbReference>
<proteinExistence type="predicted"/>
<dbReference type="GeneID" id="93157851"/>
<dbReference type="Gene3D" id="3.40.630.40">
    <property type="entry name" value="Zn-dependent exopeptidases"/>
    <property type="match status" value="1"/>
</dbReference>
<dbReference type="GO" id="GO:0008745">
    <property type="term" value="F:N-acetylmuramoyl-L-alanine amidase activity"/>
    <property type="evidence" value="ECO:0007669"/>
    <property type="project" value="InterPro"/>
</dbReference>
<gene>
    <name evidence="3" type="ORF">FYJ55_00835</name>
</gene>
<name>A0A6N7VEX8_9FIRM</name>
<keyword evidence="1" id="KW-0378">Hydrolase</keyword>
<sequence length="234" mass="26015">MRRAILFLIFALFLAMVIQPNLNKQIKEKSKIDVPEQTDSTIITNDTVDNSRCKSKAVICIDASHGGSDAGYTSDGHTSEKDLNLIIAKKIGDSLASVGYNVVYTRSDDSSLSTEDRITSINSQKAKYLISIQMNSSSDPLSKGYSIFTQPNDNMIQLAKKLAQTMNSINLSQFEGIDSDHYENFPILYDSQIPSILLELGYLSNSEDYTKLTDETFQQKIANAITESFLDQIN</sequence>
<dbReference type="GO" id="GO:0030288">
    <property type="term" value="C:outer membrane-bounded periplasmic space"/>
    <property type="evidence" value="ECO:0007669"/>
    <property type="project" value="TreeGrafter"/>
</dbReference>
<evidence type="ECO:0000313" key="3">
    <source>
        <dbReference type="EMBL" id="MSS55492.1"/>
    </source>
</evidence>
<evidence type="ECO:0000259" key="2">
    <source>
        <dbReference type="SMART" id="SM00646"/>
    </source>
</evidence>